<dbReference type="InterPro" id="IPR011008">
    <property type="entry name" value="Dimeric_a/b-barrel"/>
</dbReference>
<dbReference type="RefSeq" id="WP_076001316.1">
    <property type="nucleotide sequence ID" value="NZ_PKUS01000010.1"/>
</dbReference>
<dbReference type="OrthoDB" id="9797014at2"/>
<feature type="domain" description="YCII-related" evidence="2">
    <location>
        <begin position="1"/>
        <end position="94"/>
    </location>
</feature>
<dbReference type="AlphaFoldDB" id="A0A2N5X317"/>
<dbReference type="SUPFAM" id="SSF54909">
    <property type="entry name" value="Dimeric alpha+beta barrel"/>
    <property type="match status" value="1"/>
</dbReference>
<protein>
    <recommendedName>
        <fullName evidence="2">YCII-related domain-containing protein</fullName>
    </recommendedName>
</protein>
<keyword evidence="4" id="KW-1185">Reference proteome</keyword>
<dbReference type="Gene3D" id="3.30.70.1060">
    <property type="entry name" value="Dimeric alpha+beta barrel"/>
    <property type="match status" value="1"/>
</dbReference>
<dbReference type="PANTHER" id="PTHR33606">
    <property type="entry name" value="PROTEIN YCII"/>
    <property type="match status" value="1"/>
</dbReference>
<comment type="caution">
    <text evidence="3">The sequence shown here is derived from an EMBL/GenBank/DDBJ whole genome shotgun (WGS) entry which is preliminary data.</text>
</comment>
<gene>
    <name evidence="3" type="ORF">C0039_09620</name>
</gene>
<name>A0A2N5X317_9GAMM</name>
<dbReference type="InterPro" id="IPR005545">
    <property type="entry name" value="YCII"/>
</dbReference>
<sequence length="99" mass="11007">MWYAIITQDVENSLEGRKRNREAHLRRLQELVDQGRLLIAGPHPAVDAEDPGEAGFTGSLIVAEFESLEAAQAWADSDPYALHGVTRKVVVKPYKKVLP</sequence>
<comment type="similarity">
    <text evidence="1">Belongs to the YciI family.</text>
</comment>
<evidence type="ECO:0000313" key="3">
    <source>
        <dbReference type="EMBL" id="PLW68875.1"/>
    </source>
</evidence>
<organism evidence="3 4">
    <name type="scientific">Pseudohalioglobus lutimaris</name>
    <dbReference type="NCBI Taxonomy" id="1737061"/>
    <lineage>
        <taxon>Bacteria</taxon>
        <taxon>Pseudomonadati</taxon>
        <taxon>Pseudomonadota</taxon>
        <taxon>Gammaproteobacteria</taxon>
        <taxon>Cellvibrionales</taxon>
        <taxon>Halieaceae</taxon>
        <taxon>Pseudohalioglobus</taxon>
    </lineage>
</organism>
<proteinExistence type="inferred from homology"/>
<evidence type="ECO:0000259" key="2">
    <source>
        <dbReference type="Pfam" id="PF03795"/>
    </source>
</evidence>
<evidence type="ECO:0000256" key="1">
    <source>
        <dbReference type="ARBA" id="ARBA00007689"/>
    </source>
</evidence>
<dbReference type="InterPro" id="IPR051807">
    <property type="entry name" value="Sec-metab_biosynth-assoc"/>
</dbReference>
<dbReference type="Pfam" id="PF03795">
    <property type="entry name" value="YCII"/>
    <property type="match status" value="1"/>
</dbReference>
<dbReference type="EMBL" id="PKUS01000010">
    <property type="protein sequence ID" value="PLW68875.1"/>
    <property type="molecule type" value="Genomic_DNA"/>
</dbReference>
<evidence type="ECO:0000313" key="4">
    <source>
        <dbReference type="Proteomes" id="UP000235005"/>
    </source>
</evidence>
<dbReference type="PANTHER" id="PTHR33606:SF3">
    <property type="entry name" value="PROTEIN YCII"/>
    <property type="match status" value="1"/>
</dbReference>
<dbReference type="Proteomes" id="UP000235005">
    <property type="component" value="Unassembled WGS sequence"/>
</dbReference>
<accession>A0A2N5X317</accession>
<reference evidence="3 4" key="1">
    <citation type="submission" date="2018-01" db="EMBL/GenBank/DDBJ databases">
        <title>The draft genome sequence of Halioglobus lutimaris HF004.</title>
        <authorList>
            <person name="Du Z.-J."/>
            <person name="Shi M.-J."/>
        </authorList>
    </citation>
    <scope>NUCLEOTIDE SEQUENCE [LARGE SCALE GENOMIC DNA]</scope>
    <source>
        <strain evidence="3 4">HF004</strain>
    </source>
</reference>
<dbReference type="NCBIfam" id="NF008473">
    <property type="entry name" value="PRK11370.1"/>
    <property type="match status" value="1"/>
</dbReference>